<proteinExistence type="predicted"/>
<sequence>MKLARSRSRNRVFLCFGAPASDDNDEQKPESSTESSGPISDEEQAPSRSLRRSRPRRALTKVFRSAAFVSVLERIRSGRRTRSRSRAYDRSLTGSSSRSVDDDDQRTDSTDRIFLSSSLSSSSSSSSSSVLSSSAGPPLPPPECKHRRRVAPERSETRKALSTRENYHPATGLCLLVISFCVLLSFGRLCAIPWAATCLYFTPRRKYGGGGSRPRACDVDVGKKRVVLEGLLERNQRA</sequence>
<accession>A0A9D5HP60</accession>
<keyword evidence="2" id="KW-0472">Membrane</keyword>
<feature type="compositionally biased region" description="Basic and acidic residues" evidence="1">
    <location>
        <begin position="150"/>
        <end position="159"/>
    </location>
</feature>
<evidence type="ECO:0000313" key="3">
    <source>
        <dbReference type="EMBL" id="KAJ0983626.1"/>
    </source>
</evidence>
<feature type="compositionally biased region" description="Basic residues" evidence="1">
    <location>
        <begin position="1"/>
        <end position="10"/>
    </location>
</feature>
<protein>
    <submittedName>
        <fullName evidence="3">Uncharacterized protein</fullName>
    </submittedName>
</protein>
<gene>
    <name evidence="3" type="ORF">J5N97_011881</name>
</gene>
<evidence type="ECO:0000256" key="2">
    <source>
        <dbReference type="SAM" id="Phobius"/>
    </source>
</evidence>
<name>A0A9D5HP60_9LILI</name>
<evidence type="ECO:0000313" key="4">
    <source>
        <dbReference type="Proteomes" id="UP001085076"/>
    </source>
</evidence>
<evidence type="ECO:0000256" key="1">
    <source>
        <dbReference type="SAM" id="MobiDB-lite"/>
    </source>
</evidence>
<keyword evidence="4" id="KW-1185">Reference proteome</keyword>
<reference evidence="3" key="2">
    <citation type="journal article" date="2022" name="Hortic Res">
        <title>The genome of Dioscorea zingiberensis sheds light on the biosynthesis, origin and evolution of the medicinally important diosgenin saponins.</title>
        <authorList>
            <person name="Li Y."/>
            <person name="Tan C."/>
            <person name="Li Z."/>
            <person name="Guo J."/>
            <person name="Li S."/>
            <person name="Chen X."/>
            <person name="Wang C."/>
            <person name="Dai X."/>
            <person name="Yang H."/>
            <person name="Song W."/>
            <person name="Hou L."/>
            <person name="Xu J."/>
            <person name="Tong Z."/>
            <person name="Xu A."/>
            <person name="Yuan X."/>
            <person name="Wang W."/>
            <person name="Yang Q."/>
            <person name="Chen L."/>
            <person name="Sun Z."/>
            <person name="Wang K."/>
            <person name="Pan B."/>
            <person name="Chen J."/>
            <person name="Bao Y."/>
            <person name="Liu F."/>
            <person name="Qi X."/>
            <person name="Gang D.R."/>
            <person name="Wen J."/>
            <person name="Li J."/>
        </authorList>
    </citation>
    <scope>NUCLEOTIDE SEQUENCE</scope>
    <source>
        <strain evidence="3">Dzin_1.0</strain>
    </source>
</reference>
<dbReference type="OrthoDB" id="1886721at2759"/>
<feature type="transmembrane region" description="Helical" evidence="2">
    <location>
        <begin position="173"/>
        <end position="196"/>
    </location>
</feature>
<dbReference type="PANTHER" id="PTHR34379:SF6">
    <property type="entry name" value="PROTEIN 3F"/>
    <property type="match status" value="1"/>
</dbReference>
<feature type="region of interest" description="Disordered" evidence="1">
    <location>
        <begin position="79"/>
        <end position="163"/>
    </location>
</feature>
<dbReference type="EMBL" id="JAGGNH010000002">
    <property type="protein sequence ID" value="KAJ0983626.1"/>
    <property type="molecule type" value="Genomic_DNA"/>
</dbReference>
<keyword evidence="2" id="KW-1133">Transmembrane helix</keyword>
<comment type="caution">
    <text evidence="3">The sequence shown here is derived from an EMBL/GenBank/DDBJ whole genome shotgun (WGS) entry which is preliminary data.</text>
</comment>
<reference evidence="3" key="1">
    <citation type="submission" date="2021-03" db="EMBL/GenBank/DDBJ databases">
        <authorList>
            <person name="Li Z."/>
            <person name="Yang C."/>
        </authorList>
    </citation>
    <scope>NUCLEOTIDE SEQUENCE</scope>
    <source>
        <strain evidence="3">Dzin_1.0</strain>
        <tissue evidence="3">Leaf</tissue>
    </source>
</reference>
<dbReference type="AlphaFoldDB" id="A0A9D5HP60"/>
<dbReference type="InterPro" id="IPR040411">
    <property type="entry name" value="At5g23160-like"/>
</dbReference>
<keyword evidence="2" id="KW-0812">Transmembrane</keyword>
<organism evidence="3 4">
    <name type="scientific">Dioscorea zingiberensis</name>
    <dbReference type="NCBI Taxonomy" id="325984"/>
    <lineage>
        <taxon>Eukaryota</taxon>
        <taxon>Viridiplantae</taxon>
        <taxon>Streptophyta</taxon>
        <taxon>Embryophyta</taxon>
        <taxon>Tracheophyta</taxon>
        <taxon>Spermatophyta</taxon>
        <taxon>Magnoliopsida</taxon>
        <taxon>Liliopsida</taxon>
        <taxon>Dioscoreales</taxon>
        <taxon>Dioscoreaceae</taxon>
        <taxon>Dioscorea</taxon>
    </lineage>
</organism>
<feature type="region of interest" description="Disordered" evidence="1">
    <location>
        <begin position="1"/>
        <end position="57"/>
    </location>
</feature>
<dbReference type="PANTHER" id="PTHR34379">
    <property type="entry name" value="OS07G0553800 PROTEIN"/>
    <property type="match status" value="1"/>
</dbReference>
<dbReference type="Proteomes" id="UP001085076">
    <property type="component" value="Miscellaneous, Linkage group lg02"/>
</dbReference>
<feature type="compositionally biased region" description="Low complexity" evidence="1">
    <location>
        <begin position="115"/>
        <end position="134"/>
    </location>
</feature>